<dbReference type="EMBL" id="RCZG01000027">
    <property type="protein sequence ID" value="TPG25551.1"/>
    <property type="molecule type" value="Genomic_DNA"/>
</dbReference>
<dbReference type="AlphaFoldDB" id="A0A502DMY2"/>
<sequence>MHEYVKTRQESTMTSHLADVLGEEPPATVNALPAEVLARLAEQIDEARHRQAATMNSSVTTALKGVPLPFRGMVRKALLG</sequence>
<evidence type="ECO:0000313" key="2">
    <source>
        <dbReference type="Proteomes" id="UP000320095"/>
    </source>
</evidence>
<dbReference type="Proteomes" id="UP000320095">
    <property type="component" value="Unassembled WGS sequence"/>
</dbReference>
<gene>
    <name evidence="1" type="ORF">EAH80_30575</name>
</gene>
<proteinExistence type="predicted"/>
<protein>
    <submittedName>
        <fullName evidence="1">Uncharacterized protein</fullName>
    </submittedName>
</protein>
<reference evidence="1 2" key="1">
    <citation type="journal article" date="2019" name="Environ. Microbiol.">
        <title>Species interactions and distinct microbial communities in high Arctic permafrost affected cryosols are associated with the CH4 and CO2 gas fluxes.</title>
        <authorList>
            <person name="Altshuler I."/>
            <person name="Hamel J."/>
            <person name="Turney S."/>
            <person name="Magnuson E."/>
            <person name="Levesque R."/>
            <person name="Greer C."/>
            <person name="Whyte L.G."/>
        </authorList>
    </citation>
    <scope>NUCLEOTIDE SEQUENCE [LARGE SCALE GENOMIC DNA]</scope>
    <source>
        <strain evidence="1 2">S5.20</strain>
    </source>
</reference>
<evidence type="ECO:0000313" key="1">
    <source>
        <dbReference type="EMBL" id="TPG25551.1"/>
    </source>
</evidence>
<accession>A0A502DMY2</accession>
<name>A0A502DMY2_9MYCO</name>
<comment type="caution">
    <text evidence="1">The sequence shown here is derived from an EMBL/GenBank/DDBJ whole genome shotgun (WGS) entry which is preliminary data.</text>
</comment>
<keyword evidence="2" id="KW-1185">Reference proteome</keyword>
<organism evidence="1 2">
    <name type="scientific">Mycolicibacterium hodleri</name>
    <dbReference type="NCBI Taxonomy" id="49897"/>
    <lineage>
        <taxon>Bacteria</taxon>
        <taxon>Bacillati</taxon>
        <taxon>Actinomycetota</taxon>
        <taxon>Actinomycetes</taxon>
        <taxon>Mycobacteriales</taxon>
        <taxon>Mycobacteriaceae</taxon>
        <taxon>Mycolicibacterium</taxon>
    </lineage>
</organism>